<dbReference type="InterPro" id="IPR006912">
    <property type="entry name" value="Harbinger_derived_prot"/>
</dbReference>
<proteinExistence type="predicted"/>
<dbReference type="PANTHER" id="PTHR47150">
    <property type="entry name" value="OS12G0169200 PROTEIN"/>
    <property type="match status" value="1"/>
</dbReference>
<feature type="region of interest" description="Disordered" evidence="1">
    <location>
        <begin position="1"/>
        <end position="20"/>
    </location>
</feature>
<name>A0A699I808_TANCI</name>
<comment type="caution">
    <text evidence="2">The sequence shown here is derived from an EMBL/GenBank/DDBJ whole genome shotgun (WGS) entry which is preliminary data.</text>
</comment>
<protein>
    <recommendedName>
        <fullName evidence="3">Protein ALP1-like</fullName>
    </recommendedName>
</protein>
<evidence type="ECO:0000256" key="1">
    <source>
        <dbReference type="SAM" id="MobiDB-lite"/>
    </source>
</evidence>
<reference evidence="2" key="1">
    <citation type="journal article" date="2019" name="Sci. Rep.">
        <title>Draft genome of Tanacetum cinerariifolium, the natural source of mosquito coil.</title>
        <authorList>
            <person name="Yamashiro T."/>
            <person name="Shiraishi A."/>
            <person name="Satake H."/>
            <person name="Nakayama K."/>
        </authorList>
    </citation>
    <scope>NUCLEOTIDE SEQUENCE</scope>
</reference>
<dbReference type="AlphaFoldDB" id="A0A699I808"/>
<organism evidence="2">
    <name type="scientific">Tanacetum cinerariifolium</name>
    <name type="common">Dalmatian daisy</name>
    <name type="synonym">Chrysanthemum cinerariifolium</name>
    <dbReference type="NCBI Taxonomy" id="118510"/>
    <lineage>
        <taxon>Eukaryota</taxon>
        <taxon>Viridiplantae</taxon>
        <taxon>Streptophyta</taxon>
        <taxon>Embryophyta</taxon>
        <taxon>Tracheophyta</taxon>
        <taxon>Spermatophyta</taxon>
        <taxon>Magnoliopsida</taxon>
        <taxon>eudicotyledons</taxon>
        <taxon>Gunneridae</taxon>
        <taxon>Pentapetalae</taxon>
        <taxon>asterids</taxon>
        <taxon>campanulids</taxon>
        <taxon>Asterales</taxon>
        <taxon>Asteraceae</taxon>
        <taxon>Asteroideae</taxon>
        <taxon>Anthemideae</taxon>
        <taxon>Anthemidinae</taxon>
        <taxon>Tanacetum</taxon>
    </lineage>
</organism>
<evidence type="ECO:0008006" key="3">
    <source>
        <dbReference type="Google" id="ProtNLM"/>
    </source>
</evidence>
<gene>
    <name evidence="2" type="ORF">Tci_496392</name>
</gene>
<dbReference type="PANTHER" id="PTHR47150:SF5">
    <property type="entry name" value="OS07G0546750 PROTEIN"/>
    <property type="match status" value="1"/>
</dbReference>
<dbReference type="Pfam" id="PF04827">
    <property type="entry name" value="Plant_tran"/>
    <property type="match status" value="1"/>
</dbReference>
<evidence type="ECO:0000313" key="2">
    <source>
        <dbReference type="EMBL" id="GEZ24419.1"/>
    </source>
</evidence>
<dbReference type="EMBL" id="BKCJ010256414">
    <property type="protein sequence ID" value="GEZ24419.1"/>
    <property type="molecule type" value="Genomic_DNA"/>
</dbReference>
<sequence>MSIQEIGGSGSSPKKKRTYIPRKRDEAKQRLLDDYFGDDGTHPKYSEEYFRRCIRRLYGSCKYWSYYEVHIRHTSIGIRRVLRKRTSVDIEKIYALYEEKHGLSEIIRSIDCMHWDYRNCPKALHAQFKRRVHKCATLMLEVAADKKLWIWHAYFRVPRVNNDLNVLYGSPLFDDVRADKAPEVPFVVNGRTYNKVYYLADDIYPT</sequence>
<accession>A0A699I808</accession>